<organism evidence="14 15">
    <name type="scientific">Helicobacter cappadocius</name>
    <dbReference type="NCBI Taxonomy" id="3063998"/>
    <lineage>
        <taxon>Bacteria</taxon>
        <taxon>Pseudomonadati</taxon>
        <taxon>Campylobacterota</taxon>
        <taxon>Epsilonproteobacteria</taxon>
        <taxon>Campylobacterales</taxon>
        <taxon>Helicobacteraceae</taxon>
        <taxon>Helicobacter</taxon>
    </lineage>
</organism>
<name>A0AA90Q165_9HELI</name>
<evidence type="ECO:0000313" key="14">
    <source>
        <dbReference type="EMBL" id="MDP2538243.1"/>
    </source>
</evidence>
<feature type="transmembrane region" description="Helical" evidence="8">
    <location>
        <begin position="237"/>
        <end position="255"/>
    </location>
</feature>
<dbReference type="Pfam" id="PF00924">
    <property type="entry name" value="MS_channel_2nd"/>
    <property type="match status" value="1"/>
</dbReference>
<reference evidence="13 15" key="3">
    <citation type="journal article" date="2024" name="Syst. Appl. Microbiol.">
        <title>Helicobacter cappadocius sp. nov., from lizards: The first psychrotrophic Helicobacter species.</title>
        <authorList>
            <person name="Aydin F."/>
            <person name="Tarhane S."/>
            <person name="Karakaya E."/>
            <person name="Abay S."/>
            <person name="Kayman T."/>
            <person name="Guran O."/>
            <person name="Bozkurt E."/>
            <person name="Uzum N."/>
            <person name="Avci A."/>
            <person name="Olgun K."/>
            <person name="Jablonski D."/>
            <person name="Guran C."/>
            <person name="Burcin Saticioglu I."/>
        </authorList>
    </citation>
    <scope>NUCLEOTIDE SEQUENCE [LARGE SCALE GENOMIC DNA]</scope>
    <source>
        <strain evidence="13">Faydin-H75</strain>
        <strain evidence="15">faydin-H76</strain>
    </source>
</reference>
<evidence type="ECO:0000256" key="4">
    <source>
        <dbReference type="ARBA" id="ARBA00022692"/>
    </source>
</evidence>
<dbReference type="InterPro" id="IPR049142">
    <property type="entry name" value="MS_channel_1st"/>
</dbReference>
<dbReference type="PANTHER" id="PTHR43634:SF2">
    <property type="entry name" value="LOW CONDUCTANCE MECHANOSENSITIVE CHANNEL YNAI"/>
    <property type="match status" value="1"/>
</dbReference>
<evidence type="ECO:0000256" key="5">
    <source>
        <dbReference type="ARBA" id="ARBA00022989"/>
    </source>
</evidence>
<dbReference type="InterPro" id="IPR049278">
    <property type="entry name" value="MS_channel_C"/>
</dbReference>
<dbReference type="Proteomes" id="UP001177258">
    <property type="component" value="Unassembled WGS sequence"/>
</dbReference>
<dbReference type="EMBL" id="JAUPEV010000001">
    <property type="protein sequence ID" value="MDO7252376.1"/>
    <property type="molecule type" value="Genomic_DNA"/>
</dbReference>
<feature type="domain" description="Mechanosensitive ion channel MscS C-terminal" evidence="11">
    <location>
        <begin position="484"/>
        <end position="598"/>
    </location>
</feature>
<evidence type="ECO:0000259" key="12">
    <source>
        <dbReference type="Pfam" id="PF21088"/>
    </source>
</evidence>
<dbReference type="InterPro" id="IPR023408">
    <property type="entry name" value="MscS_beta-dom_sf"/>
</dbReference>
<sequence>MKKIILAFISVFFCVFLLSSLKADEDSNFVDLYVILKQIDHINRTLDTYKDNPQKAKVYNEQKINLMRELTAKITDSKEKIGIDISQNKQKQEKVKLDIEKNAHISDNYSLLLNKISLDMLILDEQMYNVLEKLRKNLGFLSQKEDIINIISPYLMSLDEKLNTKFLIPNELSESQKQILQNQLDEYRAKLETYTEILTYFQDHAQNILPKNEIMNIGMEKILQKIDDYIPLNTHNFIFAKIVLSLFTLIVLLACRKIVARIVLRIVDFFVKFTRHNEEIQNKIRNDITKPISWFLLFWSIDISLDILYYPNIVSPRVQVWFGVIYIVLFAWFIISLLKGYGGAFISSIAQKSSDGFRKEVINLILKIIYFIVVVFALLAILKHLGFNISTIVASLGIGGLAVALAVKDMLANFFASVMLLFDNSFSQGDWIVCGDIEGTVVEMGLRRTTVRTFDNALLFVPNSELANKAIRNWNRRKVGRRMKMNIGLTYDSPREKLERCVVQIRELLTHSPYISKSDDERGAIEYQAAFKKDIVSMDDYLGYKSTLMVFIDEFAPSSINILIYCFTKTVAWAEFLQVKEEIMLEIMKIVESNDLSFAFPSQSLYVESLPSTMKNLS</sequence>
<evidence type="ECO:0000313" key="16">
    <source>
        <dbReference type="Proteomes" id="UP001240777"/>
    </source>
</evidence>
<evidence type="ECO:0000256" key="8">
    <source>
        <dbReference type="SAM" id="Phobius"/>
    </source>
</evidence>
<dbReference type="Gene3D" id="3.30.70.100">
    <property type="match status" value="1"/>
</dbReference>
<dbReference type="InterPro" id="IPR011066">
    <property type="entry name" value="MscS_channel_C_sf"/>
</dbReference>
<dbReference type="RefSeq" id="WP_305516219.1">
    <property type="nucleotide sequence ID" value="NZ_JAUPEV010000001.1"/>
</dbReference>
<dbReference type="InterPro" id="IPR010920">
    <property type="entry name" value="LSM_dom_sf"/>
</dbReference>
<keyword evidence="7" id="KW-0175">Coiled coil</keyword>
<evidence type="ECO:0000259" key="11">
    <source>
        <dbReference type="Pfam" id="PF21082"/>
    </source>
</evidence>
<dbReference type="GO" id="GO:0008381">
    <property type="term" value="F:mechanosensitive monoatomic ion channel activity"/>
    <property type="evidence" value="ECO:0007669"/>
    <property type="project" value="UniProtKB-ARBA"/>
</dbReference>
<dbReference type="GO" id="GO:0005886">
    <property type="term" value="C:plasma membrane"/>
    <property type="evidence" value="ECO:0007669"/>
    <property type="project" value="UniProtKB-SubCell"/>
</dbReference>
<dbReference type="SUPFAM" id="SSF82689">
    <property type="entry name" value="Mechanosensitive channel protein MscS (YggB), C-terminal domain"/>
    <property type="match status" value="1"/>
</dbReference>
<feature type="chain" id="PRO_5041670154" evidence="9">
    <location>
        <begin position="24"/>
        <end position="618"/>
    </location>
</feature>
<feature type="transmembrane region" description="Helical" evidence="8">
    <location>
        <begin position="318"/>
        <end position="341"/>
    </location>
</feature>
<reference evidence="13" key="2">
    <citation type="submission" date="2023-07" db="EMBL/GenBank/DDBJ databases">
        <authorList>
            <person name="Aydin F."/>
            <person name="Tarhane S."/>
            <person name="Saticioglu I.B."/>
            <person name="Karakaya E."/>
            <person name="Abay S."/>
            <person name="Guran O."/>
            <person name="Bozkurt E."/>
            <person name="Uzum N."/>
            <person name="Olgun K."/>
            <person name="Jablonski D."/>
        </authorList>
    </citation>
    <scope>NUCLEOTIDE SEQUENCE</scope>
    <source>
        <strain evidence="13">Faydin-H75</strain>
    </source>
</reference>
<dbReference type="InterPro" id="IPR006686">
    <property type="entry name" value="MscS_channel_CS"/>
</dbReference>
<dbReference type="SUPFAM" id="SSF82861">
    <property type="entry name" value="Mechanosensitive channel protein MscS (YggB), transmembrane region"/>
    <property type="match status" value="1"/>
</dbReference>
<evidence type="ECO:0000259" key="10">
    <source>
        <dbReference type="Pfam" id="PF00924"/>
    </source>
</evidence>
<dbReference type="PROSITE" id="PS01246">
    <property type="entry name" value="UPF0003"/>
    <property type="match status" value="1"/>
</dbReference>
<feature type="coiled-coil region" evidence="7">
    <location>
        <begin position="170"/>
        <end position="197"/>
    </location>
</feature>
<keyword evidence="6 8" id="KW-0472">Membrane</keyword>
<accession>A0AA90Q165</accession>
<dbReference type="Gene3D" id="2.30.30.60">
    <property type="match status" value="1"/>
</dbReference>
<dbReference type="InterPro" id="IPR045042">
    <property type="entry name" value="YnaI-like"/>
</dbReference>
<keyword evidence="5 8" id="KW-1133">Transmembrane helix</keyword>
<evidence type="ECO:0000256" key="9">
    <source>
        <dbReference type="SAM" id="SignalP"/>
    </source>
</evidence>
<evidence type="ECO:0000256" key="2">
    <source>
        <dbReference type="ARBA" id="ARBA00008017"/>
    </source>
</evidence>
<dbReference type="PANTHER" id="PTHR43634">
    <property type="entry name" value="OW CONDUCTANCE MECHANOSENSITIVE CHANNEL"/>
    <property type="match status" value="1"/>
</dbReference>
<feature type="transmembrane region" description="Helical" evidence="8">
    <location>
        <begin position="361"/>
        <end position="381"/>
    </location>
</feature>
<dbReference type="InterPro" id="IPR006685">
    <property type="entry name" value="MscS_channel_2nd"/>
</dbReference>
<keyword evidence="4 8" id="KW-0812">Transmembrane</keyword>
<feature type="signal peptide" evidence="9">
    <location>
        <begin position="1"/>
        <end position="23"/>
    </location>
</feature>
<dbReference type="AlphaFoldDB" id="A0AA90Q165"/>
<evidence type="ECO:0000256" key="1">
    <source>
        <dbReference type="ARBA" id="ARBA00004651"/>
    </source>
</evidence>
<feature type="domain" description="Mechanosensitive ion channel transmembrane helices 2/3" evidence="12">
    <location>
        <begin position="367"/>
        <end position="408"/>
    </location>
</feature>
<keyword evidence="9" id="KW-0732">Signal</keyword>
<keyword evidence="3" id="KW-1003">Cell membrane</keyword>
<dbReference type="Gene3D" id="1.10.287.1260">
    <property type="match status" value="1"/>
</dbReference>
<dbReference type="InterPro" id="IPR011014">
    <property type="entry name" value="MscS_channel_TM-2"/>
</dbReference>
<comment type="similarity">
    <text evidence="2">Belongs to the MscS (TC 1.A.23) family.</text>
</comment>
<dbReference type="EMBL" id="JAUYZK010000001">
    <property type="protein sequence ID" value="MDP2538243.1"/>
    <property type="molecule type" value="Genomic_DNA"/>
</dbReference>
<evidence type="ECO:0000313" key="13">
    <source>
        <dbReference type="EMBL" id="MDO7252376.1"/>
    </source>
</evidence>
<proteinExistence type="inferred from homology"/>
<comment type="caution">
    <text evidence="14">The sequence shown here is derived from an EMBL/GenBank/DDBJ whole genome shotgun (WGS) entry which is preliminary data.</text>
</comment>
<evidence type="ECO:0000256" key="6">
    <source>
        <dbReference type="ARBA" id="ARBA00023136"/>
    </source>
</evidence>
<comment type="subcellular location">
    <subcellularLocation>
        <location evidence="1">Cell membrane</location>
        <topology evidence="1">Multi-pass membrane protein</topology>
    </subcellularLocation>
</comment>
<dbReference type="Proteomes" id="UP001240777">
    <property type="component" value="Unassembled WGS sequence"/>
</dbReference>
<evidence type="ECO:0000313" key="15">
    <source>
        <dbReference type="Proteomes" id="UP001177258"/>
    </source>
</evidence>
<dbReference type="Pfam" id="PF21088">
    <property type="entry name" value="MS_channel_1st"/>
    <property type="match status" value="1"/>
</dbReference>
<feature type="domain" description="Mechanosensitive ion channel MscS" evidence="10">
    <location>
        <begin position="409"/>
        <end position="476"/>
    </location>
</feature>
<evidence type="ECO:0000256" key="3">
    <source>
        <dbReference type="ARBA" id="ARBA00022475"/>
    </source>
</evidence>
<dbReference type="SUPFAM" id="SSF50182">
    <property type="entry name" value="Sm-like ribonucleoproteins"/>
    <property type="match status" value="1"/>
</dbReference>
<gene>
    <name evidence="13" type="ORF">Q5I04_00380</name>
    <name evidence="14" type="ORF">Q5I06_00380</name>
</gene>
<feature type="transmembrane region" description="Helical" evidence="8">
    <location>
        <begin position="292"/>
        <end position="312"/>
    </location>
</feature>
<feature type="transmembrane region" description="Helical" evidence="8">
    <location>
        <begin position="387"/>
        <end position="407"/>
    </location>
</feature>
<dbReference type="Pfam" id="PF21082">
    <property type="entry name" value="MS_channel_3rd"/>
    <property type="match status" value="1"/>
</dbReference>
<keyword evidence="16" id="KW-1185">Reference proteome</keyword>
<protein>
    <submittedName>
        <fullName evidence="14">Mechanosensitive ion channel</fullName>
    </submittedName>
</protein>
<reference evidence="14 16" key="1">
    <citation type="submission" date="2023-07" db="EMBL/GenBank/DDBJ databases">
        <title>Unpublished Manusciprt.</title>
        <authorList>
            <person name="Aydin F."/>
            <person name="Tarhane S."/>
            <person name="Saticioglu I.B."/>
            <person name="Karakaya E."/>
            <person name="Abay S."/>
            <person name="Guran O."/>
            <person name="Bozkurt E."/>
            <person name="Uzum N."/>
            <person name="Olgun K."/>
            <person name="Jablonski D."/>
        </authorList>
    </citation>
    <scope>NUCLEOTIDE SEQUENCE</scope>
    <source>
        <strain evidence="16">faydin-H75</strain>
        <strain evidence="14">Faydin-H76</strain>
    </source>
</reference>
<evidence type="ECO:0000256" key="7">
    <source>
        <dbReference type="SAM" id="Coils"/>
    </source>
</evidence>